<comment type="function">
    <text evidence="4">RNA helicase.</text>
</comment>
<dbReference type="Proteomes" id="UP001418222">
    <property type="component" value="Unassembled WGS sequence"/>
</dbReference>
<dbReference type="AlphaFoldDB" id="A0AAP0ATK4"/>
<dbReference type="EMBL" id="JBBWWQ010000021">
    <property type="protein sequence ID" value="KAK8914234.1"/>
    <property type="molecule type" value="Genomic_DNA"/>
</dbReference>
<dbReference type="Pfam" id="PF00270">
    <property type="entry name" value="DEAD"/>
    <property type="match status" value="1"/>
</dbReference>
<dbReference type="GO" id="GO:0003723">
    <property type="term" value="F:RNA binding"/>
    <property type="evidence" value="ECO:0007669"/>
    <property type="project" value="UniProtKB-UniRule"/>
</dbReference>
<keyword evidence="1 4" id="KW-0547">Nucleotide-binding</keyword>
<dbReference type="PANTHER" id="PTHR24031">
    <property type="entry name" value="RNA HELICASE"/>
    <property type="match status" value="1"/>
</dbReference>
<comment type="domain">
    <text evidence="4">The Q motif is unique to and characteristic of the DEAD box family of RNA helicases and controls ATP binding and hydrolysis.</text>
</comment>
<feature type="domain" description="DEAD/DEAH-box helicase" evidence="5">
    <location>
        <begin position="184"/>
        <end position="260"/>
    </location>
</feature>
<dbReference type="EC" id="3.6.4.13" evidence="4"/>
<comment type="catalytic activity">
    <reaction evidence="4">
        <text>ATP + H2O = ADP + phosphate + H(+)</text>
        <dbReference type="Rhea" id="RHEA:13065"/>
        <dbReference type="ChEBI" id="CHEBI:15377"/>
        <dbReference type="ChEBI" id="CHEBI:15378"/>
        <dbReference type="ChEBI" id="CHEBI:30616"/>
        <dbReference type="ChEBI" id="CHEBI:43474"/>
        <dbReference type="ChEBI" id="CHEBI:456216"/>
        <dbReference type="EC" id="3.6.4.13"/>
    </reaction>
</comment>
<proteinExistence type="inferred from homology"/>
<dbReference type="InterPro" id="IPR027417">
    <property type="entry name" value="P-loop_NTPase"/>
</dbReference>
<gene>
    <name evidence="6" type="ORF">KSP39_PZI023718</name>
</gene>
<evidence type="ECO:0000313" key="7">
    <source>
        <dbReference type="Proteomes" id="UP001418222"/>
    </source>
</evidence>
<evidence type="ECO:0000256" key="1">
    <source>
        <dbReference type="ARBA" id="ARBA00022741"/>
    </source>
</evidence>
<dbReference type="GO" id="GO:0005524">
    <property type="term" value="F:ATP binding"/>
    <property type="evidence" value="ECO:0007669"/>
    <property type="project" value="UniProtKB-UniRule"/>
</dbReference>
<reference evidence="6 7" key="1">
    <citation type="journal article" date="2022" name="Nat. Plants">
        <title>Genomes of leafy and leafless Platanthera orchids illuminate the evolution of mycoheterotrophy.</title>
        <authorList>
            <person name="Li M.H."/>
            <person name="Liu K.W."/>
            <person name="Li Z."/>
            <person name="Lu H.C."/>
            <person name="Ye Q.L."/>
            <person name="Zhang D."/>
            <person name="Wang J.Y."/>
            <person name="Li Y.F."/>
            <person name="Zhong Z.M."/>
            <person name="Liu X."/>
            <person name="Yu X."/>
            <person name="Liu D.K."/>
            <person name="Tu X.D."/>
            <person name="Liu B."/>
            <person name="Hao Y."/>
            <person name="Liao X.Y."/>
            <person name="Jiang Y.T."/>
            <person name="Sun W.H."/>
            <person name="Chen J."/>
            <person name="Chen Y.Q."/>
            <person name="Ai Y."/>
            <person name="Zhai J.W."/>
            <person name="Wu S.S."/>
            <person name="Zhou Z."/>
            <person name="Hsiao Y.Y."/>
            <person name="Wu W.L."/>
            <person name="Chen Y.Y."/>
            <person name="Lin Y.F."/>
            <person name="Hsu J.L."/>
            <person name="Li C.Y."/>
            <person name="Wang Z.W."/>
            <person name="Zhao X."/>
            <person name="Zhong W.Y."/>
            <person name="Ma X.K."/>
            <person name="Ma L."/>
            <person name="Huang J."/>
            <person name="Chen G.Z."/>
            <person name="Huang M.Z."/>
            <person name="Huang L."/>
            <person name="Peng D.H."/>
            <person name="Luo Y.B."/>
            <person name="Zou S.Q."/>
            <person name="Chen S.P."/>
            <person name="Lan S."/>
            <person name="Tsai W.C."/>
            <person name="Van de Peer Y."/>
            <person name="Liu Z.J."/>
        </authorList>
    </citation>
    <scope>NUCLEOTIDE SEQUENCE [LARGE SCALE GENOMIC DNA]</scope>
    <source>
        <strain evidence="6">Lor287</strain>
    </source>
</reference>
<evidence type="ECO:0000256" key="2">
    <source>
        <dbReference type="ARBA" id="ARBA00022801"/>
    </source>
</evidence>
<dbReference type="SUPFAM" id="SSF52540">
    <property type="entry name" value="P-loop containing nucleoside triphosphate hydrolases"/>
    <property type="match status" value="1"/>
</dbReference>
<dbReference type="Gene3D" id="3.40.50.300">
    <property type="entry name" value="P-loop containing nucleotide triphosphate hydrolases"/>
    <property type="match status" value="1"/>
</dbReference>
<comment type="caution">
    <text evidence="6">The sequence shown here is derived from an EMBL/GenBank/DDBJ whole genome shotgun (WGS) entry which is preliminary data.</text>
</comment>
<dbReference type="GO" id="GO:0003724">
    <property type="term" value="F:RNA helicase activity"/>
    <property type="evidence" value="ECO:0007669"/>
    <property type="project" value="UniProtKB-EC"/>
</dbReference>
<dbReference type="GO" id="GO:0016787">
    <property type="term" value="F:hydrolase activity"/>
    <property type="evidence" value="ECO:0007669"/>
    <property type="project" value="UniProtKB-KW"/>
</dbReference>
<keyword evidence="2 4" id="KW-0378">Hydrolase</keyword>
<comment type="similarity">
    <text evidence="4">Belongs to the DEAD box helicase family.</text>
</comment>
<evidence type="ECO:0000313" key="6">
    <source>
        <dbReference type="EMBL" id="KAK8914234.1"/>
    </source>
</evidence>
<organism evidence="6 7">
    <name type="scientific">Platanthera zijinensis</name>
    <dbReference type="NCBI Taxonomy" id="2320716"/>
    <lineage>
        <taxon>Eukaryota</taxon>
        <taxon>Viridiplantae</taxon>
        <taxon>Streptophyta</taxon>
        <taxon>Embryophyta</taxon>
        <taxon>Tracheophyta</taxon>
        <taxon>Spermatophyta</taxon>
        <taxon>Magnoliopsida</taxon>
        <taxon>Liliopsida</taxon>
        <taxon>Asparagales</taxon>
        <taxon>Orchidaceae</taxon>
        <taxon>Orchidoideae</taxon>
        <taxon>Orchideae</taxon>
        <taxon>Orchidinae</taxon>
        <taxon>Platanthera</taxon>
    </lineage>
</organism>
<sequence length="281" mass="30378">MLTAADAAAIQSKLREMMSSMDTLLRNADALLYHIKNPTDVFLPHPVSLPLPQPPLHVHSPSASAADAPPLLAVIDLPLSPSVVVPPLLGPPSSDAVTAFPPALVLSTPALQTLPDPFLPSTTSPPSYSFLLTVFASPTYLLLLITAPPTLPKPFLRPLVCPPAPPLLIDNVVTTRYHTLFWREIKLSDDPVLGIIISPTRELSSQIYHVAQPFFSTIAGARSMLLVGGVDIKADIKKIEEEGASILVGTPGKMYDIMERLDLDYRNFEVLPCLLDTPSFE</sequence>
<dbReference type="InterPro" id="IPR011545">
    <property type="entry name" value="DEAD/DEAH_box_helicase_dom"/>
</dbReference>
<keyword evidence="4" id="KW-0694">RNA-binding</keyword>
<keyword evidence="3 4" id="KW-0067">ATP-binding</keyword>
<accession>A0AAP0ATK4</accession>
<keyword evidence="4 6" id="KW-0347">Helicase</keyword>
<evidence type="ECO:0000256" key="4">
    <source>
        <dbReference type="RuleBase" id="RU365068"/>
    </source>
</evidence>
<evidence type="ECO:0000259" key="5">
    <source>
        <dbReference type="Pfam" id="PF00270"/>
    </source>
</evidence>
<keyword evidence="7" id="KW-1185">Reference proteome</keyword>
<protein>
    <recommendedName>
        <fullName evidence="4">ATP-dependent RNA helicase</fullName>
        <ecNumber evidence="4">3.6.4.13</ecNumber>
    </recommendedName>
</protein>
<evidence type="ECO:0000256" key="3">
    <source>
        <dbReference type="ARBA" id="ARBA00022840"/>
    </source>
</evidence>
<name>A0AAP0ATK4_9ASPA</name>